<organism evidence="3 4">
    <name type="scientific">Seminavis robusta</name>
    <dbReference type="NCBI Taxonomy" id="568900"/>
    <lineage>
        <taxon>Eukaryota</taxon>
        <taxon>Sar</taxon>
        <taxon>Stramenopiles</taxon>
        <taxon>Ochrophyta</taxon>
        <taxon>Bacillariophyta</taxon>
        <taxon>Bacillariophyceae</taxon>
        <taxon>Bacillariophycidae</taxon>
        <taxon>Naviculales</taxon>
        <taxon>Naviculaceae</taxon>
        <taxon>Seminavis</taxon>
    </lineage>
</organism>
<sequence length="222" mass="22739">MKLCLVLSLVVALAMAQPSLAKKIRGRAPQQNERRDIQIRKKSMRSNNGGYGGYREPSLWVQPGGTGGGPPDLNQVTVGQVTVTQQNGQSSSSSTTTGTSTTTTSGGTVTVTGGQPIMNVGANGDQLGDGCTGVISITRPDGSVVQSGTPCVTTTSTSTAGTSSGYLRPNRQSGSNSKNDRSREGNAASASYWTNPADTSGGGAPNLNQAYVGEVTITRNNP</sequence>
<dbReference type="AlphaFoldDB" id="A0A9N8E3T3"/>
<feature type="signal peptide" evidence="2">
    <location>
        <begin position="1"/>
        <end position="21"/>
    </location>
</feature>
<comment type="caution">
    <text evidence="3">The sequence shown here is derived from an EMBL/GenBank/DDBJ whole genome shotgun (WGS) entry which is preliminary data.</text>
</comment>
<proteinExistence type="predicted"/>
<reference evidence="3" key="1">
    <citation type="submission" date="2020-06" db="EMBL/GenBank/DDBJ databases">
        <authorList>
            <consortium name="Plant Systems Biology data submission"/>
        </authorList>
    </citation>
    <scope>NUCLEOTIDE SEQUENCE</scope>
    <source>
        <strain evidence="3">D6</strain>
    </source>
</reference>
<keyword evidence="4" id="KW-1185">Reference proteome</keyword>
<keyword evidence="2" id="KW-0732">Signal</keyword>
<name>A0A9N8E3T3_9STRA</name>
<feature type="region of interest" description="Disordered" evidence="1">
    <location>
        <begin position="143"/>
        <end position="222"/>
    </location>
</feature>
<dbReference type="Proteomes" id="UP001153069">
    <property type="component" value="Unassembled WGS sequence"/>
</dbReference>
<evidence type="ECO:0000313" key="4">
    <source>
        <dbReference type="Proteomes" id="UP001153069"/>
    </source>
</evidence>
<feature type="chain" id="PRO_5040307773" evidence="2">
    <location>
        <begin position="22"/>
        <end position="222"/>
    </location>
</feature>
<feature type="compositionally biased region" description="Polar residues" evidence="1">
    <location>
        <begin position="188"/>
        <end position="198"/>
    </location>
</feature>
<protein>
    <submittedName>
        <fullName evidence="3">Uncharacterized protein</fullName>
    </submittedName>
</protein>
<dbReference type="EMBL" id="CAICTM010000588">
    <property type="protein sequence ID" value="CAB9513414.1"/>
    <property type="molecule type" value="Genomic_DNA"/>
</dbReference>
<feature type="compositionally biased region" description="Low complexity" evidence="1">
    <location>
        <begin position="147"/>
        <end position="165"/>
    </location>
</feature>
<gene>
    <name evidence="3" type="ORF">SEMRO_589_G171820.1</name>
</gene>
<feature type="compositionally biased region" description="Low complexity" evidence="1">
    <location>
        <begin position="75"/>
        <end position="115"/>
    </location>
</feature>
<evidence type="ECO:0000256" key="2">
    <source>
        <dbReference type="SAM" id="SignalP"/>
    </source>
</evidence>
<feature type="region of interest" description="Disordered" evidence="1">
    <location>
        <begin position="24"/>
        <end position="117"/>
    </location>
</feature>
<accession>A0A9N8E3T3</accession>
<evidence type="ECO:0000256" key="1">
    <source>
        <dbReference type="SAM" id="MobiDB-lite"/>
    </source>
</evidence>
<evidence type="ECO:0000313" key="3">
    <source>
        <dbReference type="EMBL" id="CAB9513414.1"/>
    </source>
</evidence>